<protein>
    <submittedName>
        <fullName evidence="1">Uncharacterized protein</fullName>
    </submittedName>
</protein>
<gene>
    <name evidence="1" type="ORF">PRUPE_6G128700</name>
</gene>
<proteinExistence type="predicted"/>
<dbReference type="EMBL" id="CM007656">
    <property type="protein sequence ID" value="ONI01219.1"/>
    <property type="molecule type" value="Genomic_DNA"/>
</dbReference>
<evidence type="ECO:0000313" key="1">
    <source>
        <dbReference type="EMBL" id="ONI01219.1"/>
    </source>
</evidence>
<name>M5WAJ9_PRUPE</name>
<accession>M5WAJ9</accession>
<dbReference type="Gramene" id="ONI01219">
    <property type="protein sequence ID" value="ONI01219"/>
    <property type="gene ID" value="PRUPE_6G128700"/>
</dbReference>
<keyword evidence="2" id="KW-1185">Reference proteome</keyword>
<evidence type="ECO:0000313" key="2">
    <source>
        <dbReference type="Proteomes" id="UP000006882"/>
    </source>
</evidence>
<reference evidence="1 2" key="1">
    <citation type="journal article" date="2013" name="Nat. Genet.">
        <title>The high-quality draft genome of peach (Prunus persica) identifies unique patterns of genetic diversity, domestication and genome evolution.</title>
        <authorList>
            <consortium name="International Peach Genome Initiative"/>
            <person name="Verde I."/>
            <person name="Abbott A.G."/>
            <person name="Scalabrin S."/>
            <person name="Jung S."/>
            <person name="Shu S."/>
            <person name="Marroni F."/>
            <person name="Zhebentyayeva T."/>
            <person name="Dettori M.T."/>
            <person name="Grimwood J."/>
            <person name="Cattonaro F."/>
            <person name="Zuccolo A."/>
            <person name="Rossini L."/>
            <person name="Jenkins J."/>
            <person name="Vendramin E."/>
            <person name="Meisel L.A."/>
            <person name="Decroocq V."/>
            <person name="Sosinski B."/>
            <person name="Prochnik S."/>
            <person name="Mitros T."/>
            <person name="Policriti A."/>
            <person name="Cipriani G."/>
            <person name="Dondini L."/>
            <person name="Ficklin S."/>
            <person name="Goodstein D.M."/>
            <person name="Xuan P."/>
            <person name="Del Fabbro C."/>
            <person name="Aramini V."/>
            <person name="Copetti D."/>
            <person name="Gonzalez S."/>
            <person name="Horner D.S."/>
            <person name="Falchi R."/>
            <person name="Lucas S."/>
            <person name="Mica E."/>
            <person name="Maldonado J."/>
            <person name="Lazzari B."/>
            <person name="Bielenberg D."/>
            <person name="Pirona R."/>
            <person name="Miculan M."/>
            <person name="Barakat A."/>
            <person name="Testolin R."/>
            <person name="Stella A."/>
            <person name="Tartarini S."/>
            <person name="Tonutti P."/>
            <person name="Arus P."/>
            <person name="Orellana A."/>
            <person name="Wells C."/>
            <person name="Main D."/>
            <person name="Vizzotto G."/>
            <person name="Silva H."/>
            <person name="Salamini F."/>
            <person name="Schmutz J."/>
            <person name="Morgante M."/>
            <person name="Rokhsar D.S."/>
        </authorList>
    </citation>
    <scope>NUCLEOTIDE SEQUENCE [LARGE SCALE GENOMIC DNA]</scope>
    <source>
        <strain evidence="2">cv. Nemared</strain>
    </source>
</reference>
<dbReference type="AlphaFoldDB" id="M5WAJ9"/>
<sequence length="73" mass="8425">MIKVAFAGFSAVSFRFINVSIQKTVSQQIFQNSDIPFTRFSYDCRFLVYIISQKHPSFPLKLLSMLNLDLNTT</sequence>
<dbReference type="Proteomes" id="UP000006882">
    <property type="component" value="Chromosome G6"/>
</dbReference>
<organism evidence="1 2">
    <name type="scientific">Prunus persica</name>
    <name type="common">Peach</name>
    <name type="synonym">Amygdalus persica</name>
    <dbReference type="NCBI Taxonomy" id="3760"/>
    <lineage>
        <taxon>Eukaryota</taxon>
        <taxon>Viridiplantae</taxon>
        <taxon>Streptophyta</taxon>
        <taxon>Embryophyta</taxon>
        <taxon>Tracheophyta</taxon>
        <taxon>Spermatophyta</taxon>
        <taxon>Magnoliopsida</taxon>
        <taxon>eudicotyledons</taxon>
        <taxon>Gunneridae</taxon>
        <taxon>Pentapetalae</taxon>
        <taxon>rosids</taxon>
        <taxon>fabids</taxon>
        <taxon>Rosales</taxon>
        <taxon>Rosaceae</taxon>
        <taxon>Amygdaloideae</taxon>
        <taxon>Amygdaleae</taxon>
        <taxon>Prunus</taxon>
    </lineage>
</organism>
<dbReference type="HOGENOM" id="CLU_2709478_0_0_1"/>